<gene>
    <name evidence="1" type="ORF">CDAR_72341</name>
</gene>
<accession>A0AAV4MKA2</accession>
<comment type="caution">
    <text evidence="1">The sequence shown here is derived from an EMBL/GenBank/DDBJ whole genome shotgun (WGS) entry which is preliminary data.</text>
</comment>
<dbReference type="AlphaFoldDB" id="A0AAV4MKA2"/>
<name>A0AAV4MKA2_9ARAC</name>
<organism evidence="1 2">
    <name type="scientific">Caerostris darwini</name>
    <dbReference type="NCBI Taxonomy" id="1538125"/>
    <lineage>
        <taxon>Eukaryota</taxon>
        <taxon>Metazoa</taxon>
        <taxon>Ecdysozoa</taxon>
        <taxon>Arthropoda</taxon>
        <taxon>Chelicerata</taxon>
        <taxon>Arachnida</taxon>
        <taxon>Araneae</taxon>
        <taxon>Araneomorphae</taxon>
        <taxon>Entelegynae</taxon>
        <taxon>Araneoidea</taxon>
        <taxon>Araneidae</taxon>
        <taxon>Caerostris</taxon>
    </lineage>
</organism>
<protein>
    <submittedName>
        <fullName evidence="1">Uncharacterized protein</fullName>
    </submittedName>
</protein>
<keyword evidence="2" id="KW-1185">Reference proteome</keyword>
<sequence>MGVRSKNRLMWSPFIESQVAYFPNAFQLSYGRQQSWRHLSNCRGRTGRYGLSSDVFLIISANNWGPPRSDGWNNQIPFVCRFLSFVGTSEVR</sequence>
<dbReference type="Proteomes" id="UP001054837">
    <property type="component" value="Unassembled WGS sequence"/>
</dbReference>
<reference evidence="1 2" key="1">
    <citation type="submission" date="2021-06" db="EMBL/GenBank/DDBJ databases">
        <title>Caerostris darwini draft genome.</title>
        <authorList>
            <person name="Kono N."/>
            <person name="Arakawa K."/>
        </authorList>
    </citation>
    <scope>NUCLEOTIDE SEQUENCE [LARGE SCALE GENOMIC DNA]</scope>
</reference>
<evidence type="ECO:0000313" key="2">
    <source>
        <dbReference type="Proteomes" id="UP001054837"/>
    </source>
</evidence>
<evidence type="ECO:0000313" key="1">
    <source>
        <dbReference type="EMBL" id="GIX72841.1"/>
    </source>
</evidence>
<dbReference type="EMBL" id="BPLQ01000562">
    <property type="protein sequence ID" value="GIX72841.1"/>
    <property type="molecule type" value="Genomic_DNA"/>
</dbReference>
<proteinExistence type="predicted"/>